<dbReference type="Pfam" id="PF05711">
    <property type="entry name" value="TylF"/>
    <property type="match status" value="1"/>
</dbReference>
<dbReference type="Proteomes" id="UP000226442">
    <property type="component" value="Unassembled WGS sequence"/>
</dbReference>
<evidence type="ECO:0000313" key="2">
    <source>
        <dbReference type="Proteomes" id="UP000226442"/>
    </source>
</evidence>
<dbReference type="InterPro" id="IPR029063">
    <property type="entry name" value="SAM-dependent_MTases_sf"/>
</dbReference>
<name>A0A2G4F3T0_9CYAN</name>
<dbReference type="AlphaFoldDB" id="A0A2G4F3T0"/>
<organism evidence="1 2">
    <name type="scientific">Tychonema bourrellyi FEM_GT703</name>
    <dbReference type="NCBI Taxonomy" id="2040638"/>
    <lineage>
        <taxon>Bacteria</taxon>
        <taxon>Bacillati</taxon>
        <taxon>Cyanobacteriota</taxon>
        <taxon>Cyanophyceae</taxon>
        <taxon>Oscillatoriophycideae</taxon>
        <taxon>Oscillatoriales</taxon>
        <taxon>Microcoleaceae</taxon>
        <taxon>Tychonema</taxon>
    </lineage>
</organism>
<proteinExistence type="predicted"/>
<dbReference type="InterPro" id="IPR008884">
    <property type="entry name" value="TylF_MeTrfase"/>
</dbReference>
<evidence type="ECO:0000313" key="1">
    <source>
        <dbReference type="EMBL" id="PHX56137.1"/>
    </source>
</evidence>
<protein>
    <submittedName>
        <fullName evidence="1">dTDP-6-deoxy-L-hexose 3-O-methyltransferase</fullName>
    </submittedName>
</protein>
<sequence>MFMTEENQITGLSHESKHTDEEKNLVGNLSKAFNSSTLPLPLKLQNFARHVRRQDVARMIAKYEIFKLSLPVNGSIVECGVFAGGGLMSWLHFSSILEPYNHTRKIVGFDTFSGFTALDSKDCDHGSSEHLHEGGFKTNDSIVDEIQHLVSLHDKNRPLRHIPKVELVPGDACKTIPSYVESHPHLLISLLYLDFDIYQPTKTALEKLYPRVVKGGIIAFDELNCPEFPGETTALLETLDLTQVKLCRFPFDPYISYFVK</sequence>
<gene>
    <name evidence="1" type="ORF">CP500_007055</name>
</gene>
<dbReference type="PANTHER" id="PTHR40036">
    <property type="entry name" value="MACROCIN O-METHYLTRANSFERASE"/>
    <property type="match status" value="1"/>
</dbReference>
<dbReference type="SUPFAM" id="SSF53335">
    <property type="entry name" value="S-adenosyl-L-methionine-dependent methyltransferases"/>
    <property type="match status" value="1"/>
</dbReference>
<accession>A0A2G4F3T0</accession>
<reference evidence="1" key="1">
    <citation type="submission" date="2017-10" db="EMBL/GenBank/DDBJ databases">
        <title>Draft genome sequence of the planktic cyanobacteria Tychonema bourrellyi isolated from alpine lentic freshwater.</title>
        <authorList>
            <person name="Tett A."/>
            <person name="Armanini F."/>
            <person name="Asnicar F."/>
            <person name="Boscaini A."/>
            <person name="Pasolli E."/>
            <person name="Zolfo M."/>
            <person name="Donati C."/>
            <person name="Salmaso N."/>
            <person name="Segata N."/>
        </authorList>
    </citation>
    <scope>NUCLEOTIDE SEQUENCE</scope>
    <source>
        <strain evidence="1">FEM_GT703</strain>
    </source>
</reference>
<dbReference type="GO" id="GO:0008168">
    <property type="term" value="F:methyltransferase activity"/>
    <property type="evidence" value="ECO:0007669"/>
    <property type="project" value="UniProtKB-KW"/>
</dbReference>
<dbReference type="EMBL" id="NXIB02000030">
    <property type="protein sequence ID" value="PHX56137.1"/>
    <property type="molecule type" value="Genomic_DNA"/>
</dbReference>
<dbReference type="Gene3D" id="3.40.50.150">
    <property type="entry name" value="Vaccinia Virus protein VP39"/>
    <property type="match status" value="1"/>
</dbReference>
<comment type="caution">
    <text evidence="1">The sequence shown here is derived from an EMBL/GenBank/DDBJ whole genome shotgun (WGS) entry which is preliminary data.</text>
</comment>
<dbReference type="GO" id="GO:0032259">
    <property type="term" value="P:methylation"/>
    <property type="evidence" value="ECO:0007669"/>
    <property type="project" value="UniProtKB-KW"/>
</dbReference>
<dbReference type="OrthoDB" id="460413at2"/>
<keyword evidence="2" id="KW-1185">Reference proteome</keyword>
<dbReference type="PANTHER" id="PTHR40036:SF1">
    <property type="entry name" value="MACROCIN O-METHYLTRANSFERASE"/>
    <property type="match status" value="1"/>
</dbReference>